<organism evidence="1">
    <name type="scientific">Manihot esculenta</name>
    <name type="common">Cassava</name>
    <name type="synonym">Jatropha manihot</name>
    <dbReference type="NCBI Taxonomy" id="3983"/>
    <lineage>
        <taxon>Eukaryota</taxon>
        <taxon>Viridiplantae</taxon>
        <taxon>Streptophyta</taxon>
        <taxon>Embryophyta</taxon>
        <taxon>Tracheophyta</taxon>
        <taxon>Spermatophyta</taxon>
        <taxon>Magnoliopsida</taxon>
        <taxon>eudicotyledons</taxon>
        <taxon>Gunneridae</taxon>
        <taxon>Pentapetalae</taxon>
        <taxon>rosids</taxon>
        <taxon>fabids</taxon>
        <taxon>Malpighiales</taxon>
        <taxon>Euphorbiaceae</taxon>
        <taxon>Crotonoideae</taxon>
        <taxon>Manihoteae</taxon>
        <taxon>Manihot</taxon>
    </lineage>
</organism>
<evidence type="ECO:0000313" key="1">
    <source>
        <dbReference type="EMBL" id="OAY22524.1"/>
    </source>
</evidence>
<sequence length="43" mass="5096">MHIHNNCHFLYICSHVDAIIAWPSKSESKHSCLFIFYHLPLEI</sequence>
<name>A0A2C9U045_MANES</name>
<dbReference type="AlphaFoldDB" id="A0A2C9U045"/>
<dbReference type="EMBL" id="CM004404">
    <property type="protein sequence ID" value="OAY22524.1"/>
    <property type="molecule type" value="Genomic_DNA"/>
</dbReference>
<proteinExistence type="predicted"/>
<accession>A0A2C9U045</accession>
<reference evidence="1" key="1">
    <citation type="submission" date="2016-02" db="EMBL/GenBank/DDBJ databases">
        <title>WGS assembly of Manihot esculenta.</title>
        <authorList>
            <person name="Bredeson J.V."/>
            <person name="Prochnik S.E."/>
            <person name="Lyons J.B."/>
            <person name="Schmutz J."/>
            <person name="Grimwood J."/>
            <person name="Vrebalov J."/>
            <person name="Bart R.S."/>
            <person name="Amuge T."/>
            <person name="Ferguson M.E."/>
            <person name="Green R."/>
            <person name="Putnam N."/>
            <person name="Stites J."/>
            <person name="Rounsley S."/>
            <person name="Rokhsar D.S."/>
        </authorList>
    </citation>
    <scope>NUCLEOTIDE SEQUENCE [LARGE SCALE GENOMIC DNA]</scope>
    <source>
        <tissue evidence="1">Leaf</tissue>
    </source>
</reference>
<gene>
    <name evidence="1" type="ORF">MANES_18G005200</name>
</gene>
<protein>
    <submittedName>
        <fullName evidence="1">Uncharacterized protein</fullName>
    </submittedName>
</protein>